<organism evidence="1 2">
    <name type="scientific">Rhodococcus erythropolis</name>
    <name type="common">Arthrobacter picolinophilus</name>
    <dbReference type="NCBI Taxonomy" id="1833"/>
    <lineage>
        <taxon>Bacteria</taxon>
        <taxon>Bacillati</taxon>
        <taxon>Actinomycetota</taxon>
        <taxon>Actinomycetes</taxon>
        <taxon>Mycobacteriales</taxon>
        <taxon>Nocardiaceae</taxon>
        <taxon>Rhodococcus</taxon>
        <taxon>Rhodococcus erythropolis group</taxon>
    </lineage>
</organism>
<dbReference type="EMBL" id="CP050124">
    <property type="protein sequence ID" value="QIP42820.1"/>
    <property type="molecule type" value="Genomic_DNA"/>
</dbReference>
<name>A0A6G9D181_RHOER</name>
<accession>A0A6G9D181</accession>
<protein>
    <submittedName>
        <fullName evidence="1">Uncharacterized protein</fullName>
    </submittedName>
</protein>
<dbReference type="Proteomes" id="UP000502345">
    <property type="component" value="Chromosome"/>
</dbReference>
<evidence type="ECO:0000313" key="1">
    <source>
        <dbReference type="EMBL" id="QIP42820.1"/>
    </source>
</evidence>
<sequence>MTSRLLSLTWLFQAFQDHDDVDIIRFG</sequence>
<proteinExistence type="predicted"/>
<dbReference type="AlphaFoldDB" id="A0A6G9D181"/>
<reference evidence="1 2" key="1">
    <citation type="submission" date="2020-03" db="EMBL/GenBank/DDBJ databases">
        <title>Screen low temperature-resistant strains for efficient degradation of petroleum hydrocarbons under the low temperature.</title>
        <authorList>
            <person name="Wang Y."/>
            <person name="Chen J."/>
        </authorList>
    </citation>
    <scope>NUCLEOTIDE SEQUENCE [LARGE SCALE GENOMIC DNA]</scope>
    <source>
        <strain evidence="1 2">KB1</strain>
    </source>
</reference>
<gene>
    <name evidence="1" type="ORF">G9444_5578</name>
</gene>
<evidence type="ECO:0000313" key="2">
    <source>
        <dbReference type="Proteomes" id="UP000502345"/>
    </source>
</evidence>